<dbReference type="Proteomes" id="UP000034652">
    <property type="component" value="Unassembled WGS sequence"/>
</dbReference>
<feature type="transmembrane region" description="Helical" evidence="12">
    <location>
        <begin position="20"/>
        <end position="38"/>
    </location>
</feature>
<evidence type="ECO:0000256" key="10">
    <source>
        <dbReference type="ARBA" id="ARBA00023186"/>
    </source>
</evidence>
<dbReference type="InterPro" id="IPR003752">
    <property type="entry name" value="DiS_bond_form_DsbB/BdbC"/>
</dbReference>
<dbReference type="AlphaFoldDB" id="A0A0G1IXW6"/>
<evidence type="ECO:0000256" key="1">
    <source>
        <dbReference type="ARBA" id="ARBA00004141"/>
    </source>
</evidence>
<feature type="transmembrane region" description="Helical" evidence="12">
    <location>
        <begin position="75"/>
        <end position="94"/>
    </location>
</feature>
<gene>
    <name evidence="13" type="ORF">UW57_C0002G0106</name>
</gene>
<comment type="similarity">
    <text evidence="2">Belongs to the DsbB family. BdbC subfamily.</text>
</comment>
<name>A0A0G1IXW6_9BACT</name>
<dbReference type="GO" id="GO:0006457">
    <property type="term" value="P:protein folding"/>
    <property type="evidence" value="ECO:0007669"/>
    <property type="project" value="InterPro"/>
</dbReference>
<evidence type="ECO:0000256" key="3">
    <source>
        <dbReference type="ARBA" id="ARBA00022448"/>
    </source>
</evidence>
<proteinExistence type="inferred from homology"/>
<dbReference type="InterPro" id="IPR012187">
    <property type="entry name" value="Disulphide_bond_form_BdbC"/>
</dbReference>
<feature type="transmembrane region" description="Helical" evidence="12">
    <location>
        <begin position="50"/>
        <end position="68"/>
    </location>
</feature>
<evidence type="ECO:0000256" key="6">
    <source>
        <dbReference type="ARBA" id="ARBA00022989"/>
    </source>
</evidence>
<evidence type="ECO:0000256" key="9">
    <source>
        <dbReference type="ARBA" id="ARBA00023157"/>
    </source>
</evidence>
<dbReference type="EMBL" id="LCIV01000002">
    <property type="protein sequence ID" value="KKT64226.1"/>
    <property type="molecule type" value="Genomic_DNA"/>
</dbReference>
<organism evidence="13 14">
    <name type="scientific">Candidatus Giovannonibacteria bacterium GW2011_GWA1_44_29</name>
    <dbReference type="NCBI Taxonomy" id="1618646"/>
    <lineage>
        <taxon>Bacteria</taxon>
        <taxon>Candidatus Giovannoniibacteriota</taxon>
    </lineage>
</organism>
<protein>
    <submittedName>
        <fullName evidence="13">Putative disulfide formation protein</fullName>
    </submittedName>
</protein>
<dbReference type="InterPro" id="IPR023380">
    <property type="entry name" value="DsbB-like_sf"/>
</dbReference>
<dbReference type="SUPFAM" id="SSF158442">
    <property type="entry name" value="DsbB-like"/>
    <property type="match status" value="1"/>
</dbReference>
<accession>A0A0G1IXW6</accession>
<sequence length="150" mass="17489">MLFFPKTRNYILIFFGRHGMLLAFLVAVASLVLSLFYSDYIGYEPCKLCWYQRIFIYPQVIILGMALYRKDYKIINYALALLFVGTVISLYHNYLSLGGSPFFNCDAFSLGASCTKLYVFELNYITIPIMSLTSFLLMFFFLKVQKLYNK</sequence>
<evidence type="ECO:0000256" key="5">
    <source>
        <dbReference type="ARBA" id="ARBA00022982"/>
    </source>
</evidence>
<evidence type="ECO:0000256" key="8">
    <source>
        <dbReference type="ARBA" id="ARBA00023136"/>
    </source>
</evidence>
<keyword evidence="3" id="KW-0813">Transport</keyword>
<dbReference type="PANTHER" id="PTHR43469">
    <property type="entry name" value="DISULFIDE FORMATION PROTEIN-RELATED"/>
    <property type="match status" value="1"/>
</dbReference>
<evidence type="ECO:0000313" key="13">
    <source>
        <dbReference type="EMBL" id="KKT64226.1"/>
    </source>
</evidence>
<evidence type="ECO:0000256" key="11">
    <source>
        <dbReference type="ARBA" id="ARBA00023284"/>
    </source>
</evidence>
<comment type="subcellular location">
    <subcellularLocation>
        <location evidence="1">Membrane</location>
        <topology evidence="1">Multi-pass membrane protein</topology>
    </subcellularLocation>
</comment>
<keyword evidence="8 12" id="KW-0472">Membrane</keyword>
<dbReference type="Pfam" id="PF02600">
    <property type="entry name" value="DsbB"/>
    <property type="match status" value="1"/>
</dbReference>
<dbReference type="Gene3D" id="1.20.1550.10">
    <property type="entry name" value="DsbB-like"/>
    <property type="match status" value="1"/>
</dbReference>
<keyword evidence="6 12" id="KW-1133">Transmembrane helix</keyword>
<dbReference type="GO" id="GO:0016020">
    <property type="term" value="C:membrane"/>
    <property type="evidence" value="ECO:0007669"/>
    <property type="project" value="UniProtKB-SubCell"/>
</dbReference>
<keyword evidence="5" id="KW-0249">Electron transport</keyword>
<evidence type="ECO:0000256" key="7">
    <source>
        <dbReference type="ARBA" id="ARBA00023002"/>
    </source>
</evidence>
<feature type="transmembrane region" description="Helical" evidence="12">
    <location>
        <begin position="122"/>
        <end position="142"/>
    </location>
</feature>
<keyword evidence="9" id="KW-1015">Disulfide bond</keyword>
<evidence type="ECO:0000256" key="4">
    <source>
        <dbReference type="ARBA" id="ARBA00022692"/>
    </source>
</evidence>
<keyword evidence="10" id="KW-0143">Chaperone</keyword>
<dbReference type="PIRSF" id="PIRSF036659">
    <property type="entry name" value="BdbC"/>
    <property type="match status" value="1"/>
</dbReference>
<dbReference type="PANTHER" id="PTHR43469:SF1">
    <property type="entry name" value="SPBETA PROPHAGE-DERIVED DISULFIDE BOND FORMATION PROTEIN B"/>
    <property type="match status" value="1"/>
</dbReference>
<evidence type="ECO:0000256" key="2">
    <source>
        <dbReference type="ARBA" id="ARBA00007602"/>
    </source>
</evidence>
<evidence type="ECO:0000256" key="12">
    <source>
        <dbReference type="SAM" id="Phobius"/>
    </source>
</evidence>
<reference evidence="13 14" key="1">
    <citation type="journal article" date="2015" name="Nature">
        <title>rRNA introns, odd ribosomes, and small enigmatic genomes across a large radiation of phyla.</title>
        <authorList>
            <person name="Brown C.T."/>
            <person name="Hug L.A."/>
            <person name="Thomas B.C."/>
            <person name="Sharon I."/>
            <person name="Castelle C.J."/>
            <person name="Singh A."/>
            <person name="Wilkins M.J."/>
            <person name="Williams K.H."/>
            <person name="Banfield J.F."/>
        </authorList>
    </citation>
    <scope>NUCLEOTIDE SEQUENCE [LARGE SCALE GENOMIC DNA]</scope>
</reference>
<keyword evidence="7" id="KW-0560">Oxidoreductase</keyword>
<keyword evidence="11" id="KW-0676">Redox-active center</keyword>
<keyword evidence="4 12" id="KW-0812">Transmembrane</keyword>
<evidence type="ECO:0000313" key="14">
    <source>
        <dbReference type="Proteomes" id="UP000034652"/>
    </source>
</evidence>
<comment type="caution">
    <text evidence="13">The sequence shown here is derived from an EMBL/GenBank/DDBJ whole genome shotgun (WGS) entry which is preliminary data.</text>
</comment>
<dbReference type="GO" id="GO:0015035">
    <property type="term" value="F:protein-disulfide reductase activity"/>
    <property type="evidence" value="ECO:0007669"/>
    <property type="project" value="InterPro"/>
</dbReference>
<dbReference type="STRING" id="1618646.UW57_C0002G0106"/>